<keyword evidence="5 7" id="KW-1133">Transmembrane helix</keyword>
<feature type="transmembrane region" description="Helical" evidence="7">
    <location>
        <begin position="283"/>
        <end position="304"/>
    </location>
</feature>
<comment type="similarity">
    <text evidence="2 7">Belongs to the purine permeases (TC 2.A.7.14) family.</text>
</comment>
<evidence type="ECO:0000256" key="1">
    <source>
        <dbReference type="ARBA" id="ARBA00004141"/>
    </source>
</evidence>
<feature type="transmembrane region" description="Helical" evidence="7">
    <location>
        <begin position="16"/>
        <end position="37"/>
    </location>
</feature>
<dbReference type="GO" id="GO:0016020">
    <property type="term" value="C:membrane"/>
    <property type="evidence" value="ECO:0007669"/>
    <property type="project" value="UniProtKB-SubCell"/>
</dbReference>
<protein>
    <recommendedName>
        <fullName evidence="7">Probable purine permease</fullName>
    </recommendedName>
</protein>
<feature type="transmembrane region" description="Helical" evidence="7">
    <location>
        <begin position="143"/>
        <end position="164"/>
    </location>
</feature>
<comment type="subcellular location">
    <subcellularLocation>
        <location evidence="1 7">Membrane</location>
        <topology evidence="1 7">Multi-pass membrane protein</topology>
    </subcellularLocation>
</comment>
<feature type="transmembrane region" description="Helical" evidence="7">
    <location>
        <begin position="113"/>
        <end position="137"/>
    </location>
</feature>
<evidence type="ECO:0000256" key="6">
    <source>
        <dbReference type="ARBA" id="ARBA00023136"/>
    </source>
</evidence>
<evidence type="ECO:0000256" key="5">
    <source>
        <dbReference type="ARBA" id="ARBA00022989"/>
    </source>
</evidence>
<evidence type="ECO:0000256" key="4">
    <source>
        <dbReference type="ARBA" id="ARBA00022692"/>
    </source>
</evidence>
<comment type="caution">
    <text evidence="8">The sequence shown here is derived from an EMBL/GenBank/DDBJ whole genome shotgun (WGS) entry which is preliminary data.</text>
</comment>
<dbReference type="InterPro" id="IPR030182">
    <property type="entry name" value="PUP_plant"/>
</dbReference>
<accession>A0ABC8RWZ0</accession>
<feature type="transmembrane region" description="Helical" evidence="7">
    <location>
        <begin position="335"/>
        <end position="351"/>
    </location>
</feature>
<evidence type="ECO:0000313" key="8">
    <source>
        <dbReference type="EMBL" id="CAK9149057.1"/>
    </source>
</evidence>
<feature type="transmembrane region" description="Helical" evidence="7">
    <location>
        <begin position="176"/>
        <end position="196"/>
    </location>
</feature>
<dbReference type="PANTHER" id="PTHR31376">
    <property type="entry name" value="OS09G0467300 PROTEIN-RELATED"/>
    <property type="match status" value="1"/>
</dbReference>
<evidence type="ECO:0000256" key="2">
    <source>
        <dbReference type="ARBA" id="ARBA00006213"/>
    </source>
</evidence>
<dbReference type="GO" id="GO:0005345">
    <property type="term" value="F:purine nucleobase transmembrane transporter activity"/>
    <property type="evidence" value="ECO:0007669"/>
    <property type="project" value="UniProtKB-UniRule"/>
</dbReference>
<dbReference type="AlphaFoldDB" id="A0ABC8RWZ0"/>
<organism evidence="8 9">
    <name type="scientific">Ilex paraguariensis</name>
    <name type="common">yerba mate</name>
    <dbReference type="NCBI Taxonomy" id="185542"/>
    <lineage>
        <taxon>Eukaryota</taxon>
        <taxon>Viridiplantae</taxon>
        <taxon>Streptophyta</taxon>
        <taxon>Embryophyta</taxon>
        <taxon>Tracheophyta</taxon>
        <taxon>Spermatophyta</taxon>
        <taxon>Magnoliopsida</taxon>
        <taxon>eudicotyledons</taxon>
        <taxon>Gunneridae</taxon>
        <taxon>Pentapetalae</taxon>
        <taxon>asterids</taxon>
        <taxon>campanulids</taxon>
        <taxon>Aquifoliales</taxon>
        <taxon>Aquifoliaceae</taxon>
        <taxon>Ilex</taxon>
    </lineage>
</organism>
<feature type="transmembrane region" description="Helical" evidence="7">
    <location>
        <begin position="88"/>
        <end position="106"/>
    </location>
</feature>
<evidence type="ECO:0000256" key="7">
    <source>
        <dbReference type="RuleBase" id="RU368015"/>
    </source>
</evidence>
<reference evidence="8 9" key="1">
    <citation type="submission" date="2024-02" db="EMBL/GenBank/DDBJ databases">
        <authorList>
            <person name="Vignale AGUSTIN F."/>
            <person name="Sosa J E."/>
            <person name="Modenutti C."/>
        </authorList>
    </citation>
    <scope>NUCLEOTIDE SEQUENCE [LARGE SCALE GENOMIC DNA]</scope>
</reference>
<name>A0ABC8RWZ0_9AQUA</name>
<dbReference type="EMBL" id="CAUOFW020001825">
    <property type="protein sequence ID" value="CAK9149057.1"/>
    <property type="molecule type" value="Genomic_DNA"/>
</dbReference>
<evidence type="ECO:0000313" key="9">
    <source>
        <dbReference type="Proteomes" id="UP001642360"/>
    </source>
</evidence>
<dbReference type="PANTHER" id="PTHR31376:SF8">
    <property type="entry name" value="PURINE PERMEASE-RELATED"/>
    <property type="match status" value="1"/>
</dbReference>
<feature type="transmembrane region" description="Helical" evidence="7">
    <location>
        <begin position="49"/>
        <end position="68"/>
    </location>
</feature>
<dbReference type="SUPFAM" id="SSF103481">
    <property type="entry name" value="Multidrug resistance efflux transporter EmrE"/>
    <property type="match status" value="1"/>
</dbReference>
<sequence length="368" mass="40739">MEVPPQQHQTNRVVKALLILLNCSLMAIGQIGGPLLVRLYFLHGGKRKWLTAWLLTAAFPLLIFPIAISFTRTRTKAQSTRLFVTPRLLLSCAFIGFLLGFDSYLYTFGMSYLPLSVSSLLSTSQLAFTAFFAFIVVKHKFTHYSVNAVVLMTFGSVMLGLHMNGELPSGESDGKYSLGFFMTLAGAALHGFLMPAVEYTHLKAEVPVTFDLVMQLQFLISLFSTLFCTVGMIINKDFQAIPQEAAEFELGETKYYMILILAAVALQFSVIGSLGVIFCSTSLLGGIVSSLLVPVQQAVAVIVLPESFNAEKGMSLAMCLWGFASYLYGEYKVSRLAMCLWGFASYLYGEYKVSRKKQTRKLQPVEEV</sequence>
<dbReference type="Proteomes" id="UP001642360">
    <property type="component" value="Unassembled WGS sequence"/>
</dbReference>
<evidence type="ECO:0000256" key="3">
    <source>
        <dbReference type="ARBA" id="ARBA00022448"/>
    </source>
</evidence>
<keyword evidence="6 7" id="KW-0472">Membrane</keyword>
<gene>
    <name evidence="8" type="ORF">ILEXP_LOCUS17046</name>
</gene>
<dbReference type="Pfam" id="PF16913">
    <property type="entry name" value="PUNUT"/>
    <property type="match status" value="1"/>
</dbReference>
<dbReference type="GO" id="GO:0015211">
    <property type="term" value="F:purine nucleoside transmembrane transporter activity"/>
    <property type="evidence" value="ECO:0007669"/>
    <property type="project" value="UniProtKB-UniRule"/>
</dbReference>
<keyword evidence="9" id="KW-1185">Reference proteome</keyword>
<proteinExistence type="inferred from homology"/>
<feature type="transmembrane region" description="Helical" evidence="7">
    <location>
        <begin position="255"/>
        <end position="277"/>
    </location>
</feature>
<keyword evidence="4 7" id="KW-0812">Transmembrane</keyword>
<keyword evidence="3 7" id="KW-0813">Transport</keyword>
<feature type="transmembrane region" description="Helical" evidence="7">
    <location>
        <begin position="216"/>
        <end position="234"/>
    </location>
</feature>
<dbReference type="InterPro" id="IPR037185">
    <property type="entry name" value="EmrE-like"/>
</dbReference>